<sequence length="489" mass="55866">MRSCLPQISLGPHVEVSPFSIVAMMSKFYAHSKAARCANLVTYVYLNASSSAQVMKKQSTFVHLKRAGEQGKNNEQLASFYNPFTNPTSYKPNALSNVENQNYTMKKQQQDQNPSFVVGSQLLNLIAVCFLLAFGFSLGFMSSFYVRISFPSSSRVLPRPSSPPLSSPLPPPQRQVRAHSDYYVRGMHDMTDEELLWRASMVPRVAFKHAPKPKVAFLFLTRRDLPLTPLWEMFFEGNEGLYSIYVHHHPASNWSVPKDSVFYGTSVPSKVVKWGTIRMMEAERRLLANALLDFSNQHFVLLSETCIPLFNFPTVYSYLLSSTKVFVEAYDDPGPNGRGRYRSAMKPRIELKQWRKGSQWFAVDRNLAVEMVSDEEYFPVFQRHCGAWCFADEHYLPTLVSARDLWSRSANRSLTLVDWSRGGPRAHPARFGRNEITAELLERMRNGSECSYNGRTTRICFLFARKFLPNTSSRLLRLAPRLMALQSLL</sequence>
<evidence type="ECO:0000313" key="7">
    <source>
        <dbReference type="EMBL" id="WOL02831.1"/>
    </source>
</evidence>
<dbReference type="GO" id="GO:0016757">
    <property type="term" value="F:glycosyltransferase activity"/>
    <property type="evidence" value="ECO:0007669"/>
    <property type="project" value="UniProtKB-KW"/>
</dbReference>
<evidence type="ECO:0000256" key="5">
    <source>
        <dbReference type="ARBA" id="ARBA00023180"/>
    </source>
</evidence>
<comment type="subcellular location">
    <subcellularLocation>
        <location evidence="1">Membrane</location>
        <topology evidence="1">Single-pass type II membrane protein</topology>
    </subcellularLocation>
</comment>
<dbReference type="PANTHER" id="PTHR31042">
    <property type="entry name" value="CORE-2/I-BRANCHING BETA-1,6-N-ACETYLGLUCOSAMINYLTRANSFERASE FAMILY PROTEIN-RELATED"/>
    <property type="match status" value="1"/>
</dbReference>
<dbReference type="GO" id="GO:0016020">
    <property type="term" value="C:membrane"/>
    <property type="evidence" value="ECO:0007669"/>
    <property type="project" value="UniProtKB-SubCell"/>
</dbReference>
<evidence type="ECO:0000256" key="4">
    <source>
        <dbReference type="ARBA" id="ARBA00023136"/>
    </source>
</evidence>
<keyword evidence="5" id="KW-0325">Glycoprotein</keyword>
<name>A0AAQ3KC01_9LILI</name>
<dbReference type="InterPro" id="IPR003406">
    <property type="entry name" value="Glyco_trans_14"/>
</dbReference>
<organism evidence="7 8">
    <name type="scientific">Canna indica</name>
    <name type="common">Indian-shot</name>
    <dbReference type="NCBI Taxonomy" id="4628"/>
    <lineage>
        <taxon>Eukaryota</taxon>
        <taxon>Viridiplantae</taxon>
        <taxon>Streptophyta</taxon>
        <taxon>Embryophyta</taxon>
        <taxon>Tracheophyta</taxon>
        <taxon>Spermatophyta</taxon>
        <taxon>Magnoliopsida</taxon>
        <taxon>Liliopsida</taxon>
        <taxon>Zingiberales</taxon>
        <taxon>Cannaceae</taxon>
        <taxon>Canna</taxon>
    </lineage>
</organism>
<evidence type="ECO:0000256" key="6">
    <source>
        <dbReference type="SAM" id="Phobius"/>
    </source>
</evidence>
<dbReference type="EMBL" id="CP136892">
    <property type="protein sequence ID" value="WOL02831.1"/>
    <property type="molecule type" value="Genomic_DNA"/>
</dbReference>
<dbReference type="InterPro" id="IPR044174">
    <property type="entry name" value="BC10-like"/>
</dbReference>
<gene>
    <name evidence="7" type="ORF">Cni_G11550</name>
</gene>
<keyword evidence="4 6" id="KW-0472">Membrane</keyword>
<proteinExistence type="predicted"/>
<feature type="transmembrane region" description="Helical" evidence="6">
    <location>
        <begin position="122"/>
        <end position="146"/>
    </location>
</feature>
<keyword evidence="8" id="KW-1185">Reference proteome</keyword>
<dbReference type="PANTHER" id="PTHR31042:SF131">
    <property type="entry name" value="CORE-2_I-BRANCHING BETA-1,6-N-ACETYLGLUCOSAMINYLTRANSFERASE FAMILY PROTEIN"/>
    <property type="match status" value="1"/>
</dbReference>
<reference evidence="7 8" key="1">
    <citation type="submission" date="2023-10" db="EMBL/GenBank/DDBJ databases">
        <title>Chromosome-scale genome assembly provides insights into flower coloration mechanisms of Canna indica.</title>
        <authorList>
            <person name="Li C."/>
        </authorList>
    </citation>
    <scope>NUCLEOTIDE SEQUENCE [LARGE SCALE GENOMIC DNA]</scope>
    <source>
        <tissue evidence="7">Flower</tissue>
    </source>
</reference>
<dbReference type="Proteomes" id="UP001327560">
    <property type="component" value="Chromosome 3"/>
</dbReference>
<dbReference type="AlphaFoldDB" id="A0AAQ3KC01"/>
<keyword evidence="6" id="KW-1133">Transmembrane helix</keyword>
<keyword evidence="6" id="KW-0812">Transmembrane</keyword>
<evidence type="ECO:0000256" key="2">
    <source>
        <dbReference type="ARBA" id="ARBA00022676"/>
    </source>
</evidence>
<evidence type="ECO:0008006" key="9">
    <source>
        <dbReference type="Google" id="ProtNLM"/>
    </source>
</evidence>
<accession>A0AAQ3KC01</accession>
<evidence type="ECO:0000256" key="1">
    <source>
        <dbReference type="ARBA" id="ARBA00004606"/>
    </source>
</evidence>
<evidence type="ECO:0000313" key="8">
    <source>
        <dbReference type="Proteomes" id="UP001327560"/>
    </source>
</evidence>
<keyword evidence="2" id="KW-0328">Glycosyltransferase</keyword>
<keyword evidence="3" id="KW-0808">Transferase</keyword>
<protein>
    <recommendedName>
        <fullName evidence="9">Core-2/I-branching beta-1,6-N-acetylglucosaminyltransferase family protein</fullName>
    </recommendedName>
</protein>
<evidence type="ECO:0000256" key="3">
    <source>
        <dbReference type="ARBA" id="ARBA00022679"/>
    </source>
</evidence>
<dbReference type="Pfam" id="PF02485">
    <property type="entry name" value="Branch"/>
    <property type="match status" value="1"/>
</dbReference>